<dbReference type="Pfam" id="PF05919">
    <property type="entry name" value="Mitovir_RNA_pol"/>
    <property type="match status" value="1"/>
</dbReference>
<evidence type="ECO:0000256" key="2">
    <source>
        <dbReference type="ARBA" id="ARBA00022679"/>
    </source>
</evidence>
<keyword evidence="1 4" id="KW-0696">RNA-directed RNA polymerase</keyword>
<organism evidence="4">
    <name type="scientific">Plasmopara viticola lesion associated mitovirus 33</name>
    <dbReference type="NCBI Taxonomy" id="2719460"/>
    <lineage>
        <taxon>Viruses</taxon>
        <taxon>Riboviria</taxon>
        <taxon>Orthornavirae</taxon>
        <taxon>Lenarviricota</taxon>
        <taxon>Howeltoviricetes</taxon>
        <taxon>Cryppavirales</taxon>
        <taxon>Mitoviridae</taxon>
        <taxon>Mitovirus</taxon>
    </lineage>
</organism>
<dbReference type="PANTHER" id="PTHR34456">
    <property type="entry name" value="MITOVIRUS RNA-DEPENDENT RNA POLYMERASE"/>
    <property type="match status" value="1"/>
</dbReference>
<evidence type="ECO:0000256" key="3">
    <source>
        <dbReference type="ARBA" id="ARBA00022695"/>
    </source>
</evidence>
<dbReference type="SUPFAM" id="SSF56672">
    <property type="entry name" value="DNA/RNA polymerases"/>
    <property type="match status" value="1"/>
</dbReference>
<keyword evidence="3" id="KW-0548">Nucleotidyltransferase</keyword>
<dbReference type="PANTHER" id="PTHR34456:SF13">
    <property type="entry name" value="REVERSE TRANSCRIPTASE DOMAIN-CONTAINING PROTEIN"/>
    <property type="match status" value="1"/>
</dbReference>
<name>A0A6G9RVB6_9VIRU</name>
<proteinExistence type="predicted"/>
<reference evidence="4" key="1">
    <citation type="journal article" date="2020" name="Virus Evol.">
        <title>Analysis of the virome associated to grapevine downy mildew lesions reveals new mycovirus lineages.</title>
        <authorList>
            <person name="Chiapello M."/>
            <person name="Rodriguez-Romero J."/>
            <person name="Ayllon M.A."/>
            <person name="Turina M."/>
        </authorList>
    </citation>
    <scope>NUCLEOTIDE SEQUENCE</scope>
    <source>
        <strain evidence="4">DMG-A_DN35352</strain>
    </source>
</reference>
<evidence type="ECO:0000256" key="1">
    <source>
        <dbReference type="ARBA" id="ARBA00022484"/>
    </source>
</evidence>
<accession>A0A6G9RVB6</accession>
<dbReference type="GO" id="GO:0003968">
    <property type="term" value="F:RNA-directed RNA polymerase activity"/>
    <property type="evidence" value="ECO:0007669"/>
    <property type="project" value="UniProtKB-KW"/>
</dbReference>
<evidence type="ECO:0000313" key="4">
    <source>
        <dbReference type="EMBL" id="QIR30256.1"/>
    </source>
</evidence>
<keyword evidence="2" id="KW-0808">Transferase</keyword>
<protein>
    <submittedName>
        <fullName evidence="4">RNA-dependent RNA polymerase</fullName>
    </submittedName>
</protein>
<dbReference type="InterPro" id="IPR043502">
    <property type="entry name" value="DNA/RNA_pol_sf"/>
</dbReference>
<dbReference type="EMBL" id="MN539794">
    <property type="protein sequence ID" value="QIR30256.1"/>
    <property type="molecule type" value="Genomic_RNA"/>
</dbReference>
<sequence>MPNEHAEGLGYISYLYILNKATNNKIPLQKSSDLALKILRNYVPEAYSNFKVLIDKYFAEVNLLVNSRGIHFTIRYIKESRNAIMRYISEEPLSKGSIVKLSNGFPHRFRFLLPMLESKDGLKILHTLFIILRNVRLKAEPSFKTIEGEWNGKDTISEFELLMSMRMLGVPKNISPDWDSFHISTKSGTQGPALLTSLTEATLLPRSLIEDINLLGGGKLARKLDEQLIKWDVLPNSIAGLWTRTFPVKSQSLRKLSYFSDKEGKTREIAILDYWSQSSLYKLHRILNGVLRKIPSDCTYKQNGFREVLPPGKIMHSLDLTAATDRMPIALQKRVISFMIGSEKSDAWERILVGRPFVCKGFDRPLYYKTGQPMGAYSSWPAMALTHHTIVQVSAIRAGQTKGFKPFTDYALLGDDLVIANCDVAREYKLLLHQLDMPISFDKSHVSKDTYEFAKRWIVRGEEITGFSISGLFETWKKYPLLKNFLDNQSEHGWNLERERHPDLILDIFKVMKRGHFIFEHVLRIIKLYKVFCQLSDDIKTGNSLNSFNLVKEIFGFEALGLSEEQINLLPALAKKRLIEKDIYTFQCEQEELMKKFNLLIEEYIQAWADPTQHAFLREVVPVMVSADHPLLDSLERLVDQATLYIMAWTDPDIDRASFYLNSGLMKYHISKGIFSMRNSHQLALSEAAIVKAYISLVSEISPEWDKGQLTLYPF</sequence>
<dbReference type="InterPro" id="IPR008686">
    <property type="entry name" value="RNA_pol_mitovir"/>
</dbReference>